<dbReference type="InterPro" id="IPR027417">
    <property type="entry name" value="P-loop_NTPase"/>
</dbReference>
<sequence length="792" mass="92205">MCFCNPVDHGSWFDFTRSWWNMRQHDNVYIVFYEDMKRNLKKEIVKICDFLGKQLDDKTIERISENCSFESMRNNPMTNHLDVYSIDSKISPLLRKGTVGDWKNNFTVQQNEDFDKFYQSRMDEFNIPFHTLMLQRSHYYFVGKVLWVTGLWVNRMVFGTSIAYKGQRYKKLKAECLRASKLFTDPEFPPQSRSLYFSRHAPADIVWKRPQDISQSPEFFTEGASADDFTQGSIGNCWFVAACACIAEDHKLLKKVVPDIHQQGWTKEHQYCGIFHFKFWQCGQWIDVVVDDYLPTRYGQLIYLHSKTRNEFWSALLEKAYAKLFGDYESLTAGKAKDGMVDMTGGVGESIELEDYRTEELKKKLFKILRSSYEDRSLMSASIRACGNEMEAEMSCGLVKGHAYSVNAVKKIRLGKSLISVFNREKIRMIRCRNPWGGTEWKGAWSDGSPEWKKVSESEKKALGLTFDDNGEFWMSFEDFCRYFTSMDICHLINTSIFSLKKTWREGKALSEWRKLDRCGGCSNNSTFLNNPQYIFDVKQPNDEIMVSLEQWDKRIDMDKGKANDTIGFTIMKTDINRKFRMHDRLTKEHSGPFSNGRSVFARVPLTQGRYCAIPSTFDPGKLGKFVFRMYSTLDMDLRELVFDKPKHPECCGFQGFAKPHIGAMQISIVRGTSLPPQDKDGAVDGYCIIYCEKKQLTTKVVRDTVNPEWNERVTFYLKKPDEDIVIEVWNSNMIKDEFVGQYTIPMSDRRSYKGGNVISRFELYGKGKESTELKQGFIWLKLFYTEKMDEV</sequence>
<dbReference type="InterPro" id="IPR000008">
    <property type="entry name" value="C2_dom"/>
</dbReference>
<dbReference type="SMART" id="SM00720">
    <property type="entry name" value="calpain_III"/>
    <property type="match status" value="1"/>
</dbReference>
<feature type="domain" description="Calpain catalytic" evidence="8">
    <location>
        <begin position="182"/>
        <end position="493"/>
    </location>
</feature>
<dbReference type="SUPFAM" id="SSF52540">
    <property type="entry name" value="P-loop containing nucleoside triphosphate hydrolases"/>
    <property type="match status" value="1"/>
</dbReference>
<dbReference type="PROSITE" id="PS50203">
    <property type="entry name" value="CALPAIN_CAT"/>
    <property type="match status" value="1"/>
</dbReference>
<dbReference type="Gene3D" id="3.90.70.10">
    <property type="entry name" value="Cysteine proteinases"/>
    <property type="match status" value="1"/>
</dbReference>
<dbReference type="Pfam" id="PF00168">
    <property type="entry name" value="C2"/>
    <property type="match status" value="1"/>
</dbReference>
<dbReference type="SMART" id="SM00239">
    <property type="entry name" value="C2"/>
    <property type="match status" value="1"/>
</dbReference>
<accession>A0A8S3T1K3</accession>
<dbReference type="InterPro" id="IPR000863">
    <property type="entry name" value="Sulfotransferase_dom"/>
</dbReference>
<reference evidence="9" key="1">
    <citation type="submission" date="2021-03" db="EMBL/GenBank/DDBJ databases">
        <authorList>
            <person name="Bekaert M."/>
        </authorList>
    </citation>
    <scope>NUCLEOTIDE SEQUENCE</scope>
</reference>
<feature type="domain" description="C2" evidence="7">
    <location>
        <begin position="644"/>
        <end position="760"/>
    </location>
</feature>
<keyword evidence="3 6" id="KW-0378">Hydrolase</keyword>
<dbReference type="PROSITE" id="PS00139">
    <property type="entry name" value="THIOL_PROTEASE_CYS"/>
    <property type="match status" value="1"/>
</dbReference>
<dbReference type="FunFam" id="3.90.70.10:FF:000001">
    <property type="entry name" value="Calpain-1 catalytic subunit"/>
    <property type="match status" value="1"/>
</dbReference>
<evidence type="ECO:0000256" key="5">
    <source>
        <dbReference type="PIRSR" id="PIRSR622684-1"/>
    </source>
</evidence>
<organism evidence="9 10">
    <name type="scientific">Mytilus edulis</name>
    <name type="common">Blue mussel</name>
    <dbReference type="NCBI Taxonomy" id="6550"/>
    <lineage>
        <taxon>Eukaryota</taxon>
        <taxon>Metazoa</taxon>
        <taxon>Spiralia</taxon>
        <taxon>Lophotrochozoa</taxon>
        <taxon>Mollusca</taxon>
        <taxon>Bivalvia</taxon>
        <taxon>Autobranchia</taxon>
        <taxon>Pteriomorphia</taxon>
        <taxon>Mytilida</taxon>
        <taxon>Mytiloidea</taxon>
        <taxon>Mytilidae</taxon>
        <taxon>Mytilinae</taxon>
        <taxon>Mytilus</taxon>
    </lineage>
</organism>
<dbReference type="GO" id="GO:0005737">
    <property type="term" value="C:cytoplasm"/>
    <property type="evidence" value="ECO:0007669"/>
    <property type="project" value="TreeGrafter"/>
</dbReference>
<keyword evidence="4 6" id="KW-0788">Thiol protease</keyword>
<dbReference type="PRINTS" id="PR00704">
    <property type="entry name" value="CALPAIN"/>
</dbReference>
<evidence type="ECO:0000259" key="8">
    <source>
        <dbReference type="PROSITE" id="PS50203"/>
    </source>
</evidence>
<feature type="active site" evidence="5 6">
    <location>
        <position position="434"/>
    </location>
</feature>
<dbReference type="Gene3D" id="2.60.120.380">
    <property type="match status" value="1"/>
</dbReference>
<evidence type="ECO:0000256" key="1">
    <source>
        <dbReference type="ARBA" id="ARBA00007623"/>
    </source>
</evidence>
<comment type="similarity">
    <text evidence="1">Belongs to the peptidase C2 family.</text>
</comment>
<dbReference type="SUPFAM" id="SSF49758">
    <property type="entry name" value="Calpain large subunit, middle domain (domain III)"/>
    <property type="match status" value="1"/>
</dbReference>
<dbReference type="PROSITE" id="PS50004">
    <property type="entry name" value="C2"/>
    <property type="match status" value="1"/>
</dbReference>
<dbReference type="SUPFAM" id="SSF49562">
    <property type="entry name" value="C2 domain (Calcium/lipid-binding domain, CaLB)"/>
    <property type="match status" value="1"/>
</dbReference>
<dbReference type="InterPro" id="IPR000169">
    <property type="entry name" value="Pept_cys_AS"/>
</dbReference>
<evidence type="ECO:0000256" key="6">
    <source>
        <dbReference type="PROSITE-ProRule" id="PRU00239"/>
    </source>
</evidence>
<dbReference type="EC" id="3.4.22.-" evidence="9"/>
<protein>
    <submittedName>
        <fullName evidence="9">CAPN5</fullName>
        <ecNumber evidence="9">3.4.22.-</ecNumber>
    </submittedName>
</protein>
<dbReference type="SMART" id="SM00230">
    <property type="entry name" value="CysPc"/>
    <property type="match status" value="1"/>
</dbReference>
<keyword evidence="2 6" id="KW-0645">Protease</keyword>
<dbReference type="SUPFAM" id="SSF54001">
    <property type="entry name" value="Cysteine proteinases"/>
    <property type="match status" value="1"/>
</dbReference>
<dbReference type="GO" id="GO:0008146">
    <property type="term" value="F:sulfotransferase activity"/>
    <property type="evidence" value="ECO:0007669"/>
    <property type="project" value="InterPro"/>
</dbReference>
<dbReference type="InterPro" id="IPR001300">
    <property type="entry name" value="Peptidase_C2_calpain_cat"/>
</dbReference>
<dbReference type="PANTHER" id="PTHR10183:SF379">
    <property type="entry name" value="CALPAIN-5"/>
    <property type="match status" value="1"/>
</dbReference>
<gene>
    <name evidence="9" type="ORF">MEDL_37713</name>
</gene>
<keyword evidence="10" id="KW-1185">Reference proteome</keyword>
<evidence type="ECO:0000313" key="9">
    <source>
        <dbReference type="EMBL" id="CAG2224452.1"/>
    </source>
</evidence>
<evidence type="ECO:0000256" key="4">
    <source>
        <dbReference type="ARBA" id="ARBA00022807"/>
    </source>
</evidence>
<dbReference type="PANTHER" id="PTHR10183">
    <property type="entry name" value="CALPAIN"/>
    <property type="match status" value="1"/>
</dbReference>
<dbReference type="OrthoDB" id="424753at2759"/>
<evidence type="ECO:0000256" key="2">
    <source>
        <dbReference type="ARBA" id="ARBA00022670"/>
    </source>
</evidence>
<dbReference type="InterPro" id="IPR022682">
    <property type="entry name" value="Calpain_domain_III"/>
</dbReference>
<comment type="caution">
    <text evidence="9">The sequence shown here is derived from an EMBL/GenBank/DDBJ whole genome shotgun (WGS) entry which is preliminary data.</text>
</comment>
<dbReference type="InterPro" id="IPR035892">
    <property type="entry name" value="C2_domain_sf"/>
</dbReference>
<feature type="active site" evidence="5 6">
    <location>
        <position position="237"/>
    </location>
</feature>
<dbReference type="Pfam" id="PF00648">
    <property type="entry name" value="Peptidase_C2"/>
    <property type="match status" value="1"/>
</dbReference>
<dbReference type="EMBL" id="CAJPWZ010001806">
    <property type="protein sequence ID" value="CAG2224452.1"/>
    <property type="molecule type" value="Genomic_DNA"/>
</dbReference>
<dbReference type="Gene3D" id="2.60.40.150">
    <property type="entry name" value="C2 domain"/>
    <property type="match status" value="1"/>
</dbReference>
<dbReference type="InterPro" id="IPR038765">
    <property type="entry name" value="Papain-like_cys_pep_sf"/>
</dbReference>
<feature type="active site" evidence="5 6">
    <location>
        <position position="402"/>
    </location>
</feature>
<dbReference type="Pfam" id="PF01067">
    <property type="entry name" value="Calpain_III"/>
    <property type="match status" value="1"/>
</dbReference>
<dbReference type="GO" id="GO:0006508">
    <property type="term" value="P:proteolysis"/>
    <property type="evidence" value="ECO:0007669"/>
    <property type="project" value="UniProtKB-KW"/>
</dbReference>
<dbReference type="InterPro" id="IPR022684">
    <property type="entry name" value="Calpain_cysteine_protease"/>
</dbReference>
<dbReference type="Proteomes" id="UP000683360">
    <property type="component" value="Unassembled WGS sequence"/>
</dbReference>
<evidence type="ECO:0000256" key="3">
    <source>
        <dbReference type="ARBA" id="ARBA00022801"/>
    </source>
</evidence>
<dbReference type="GO" id="GO:0004198">
    <property type="term" value="F:calcium-dependent cysteine-type endopeptidase activity"/>
    <property type="evidence" value="ECO:0007669"/>
    <property type="project" value="InterPro"/>
</dbReference>
<proteinExistence type="inferred from homology"/>
<dbReference type="Pfam" id="PF00685">
    <property type="entry name" value="Sulfotransfer_1"/>
    <property type="match status" value="1"/>
</dbReference>
<dbReference type="InterPro" id="IPR022683">
    <property type="entry name" value="Calpain_III"/>
</dbReference>
<dbReference type="AlphaFoldDB" id="A0A8S3T1K3"/>
<dbReference type="CDD" id="cd00044">
    <property type="entry name" value="CysPc"/>
    <property type="match status" value="1"/>
</dbReference>
<evidence type="ECO:0000259" key="7">
    <source>
        <dbReference type="PROSITE" id="PS50004"/>
    </source>
</evidence>
<dbReference type="Gene3D" id="3.40.50.300">
    <property type="entry name" value="P-loop containing nucleotide triphosphate hydrolases"/>
    <property type="match status" value="1"/>
</dbReference>
<evidence type="ECO:0000313" key="10">
    <source>
        <dbReference type="Proteomes" id="UP000683360"/>
    </source>
</evidence>
<dbReference type="InterPro" id="IPR036213">
    <property type="entry name" value="Calpain_III_sf"/>
</dbReference>
<name>A0A8S3T1K3_MYTED</name>